<accession>F8PG48</accession>
<organism evidence="2">
    <name type="scientific">Serpula lacrymans var. lacrymans (strain S7.3)</name>
    <name type="common">Dry rot fungus</name>
    <dbReference type="NCBI Taxonomy" id="936435"/>
    <lineage>
        <taxon>Eukaryota</taxon>
        <taxon>Fungi</taxon>
        <taxon>Dikarya</taxon>
        <taxon>Basidiomycota</taxon>
        <taxon>Agaricomycotina</taxon>
        <taxon>Agaricomycetes</taxon>
        <taxon>Agaricomycetidae</taxon>
        <taxon>Boletales</taxon>
        <taxon>Coniophorineae</taxon>
        <taxon>Serpulaceae</taxon>
        <taxon>Serpula</taxon>
    </lineage>
</organism>
<feature type="non-terminal residue" evidence="1">
    <location>
        <position position="1"/>
    </location>
</feature>
<reference evidence="2" key="1">
    <citation type="journal article" date="2011" name="Science">
        <title>The plant cell wall-decomposing machinery underlies the functional diversity of forest fungi.</title>
        <authorList>
            <person name="Eastwood D.C."/>
            <person name="Floudas D."/>
            <person name="Binder M."/>
            <person name="Majcherczyk A."/>
            <person name="Schneider P."/>
            <person name="Aerts A."/>
            <person name="Asiegbu F.O."/>
            <person name="Baker S.E."/>
            <person name="Barry K."/>
            <person name="Bendiksby M."/>
            <person name="Blumentritt M."/>
            <person name="Coutinho P.M."/>
            <person name="Cullen D."/>
            <person name="de Vries R.P."/>
            <person name="Gathman A."/>
            <person name="Goodell B."/>
            <person name="Henrissat B."/>
            <person name="Ihrmark K."/>
            <person name="Kauserud H."/>
            <person name="Kohler A."/>
            <person name="LaButti K."/>
            <person name="Lapidus A."/>
            <person name="Lavin J.L."/>
            <person name="Lee Y.-H."/>
            <person name="Lindquist E."/>
            <person name="Lilly W."/>
            <person name="Lucas S."/>
            <person name="Morin E."/>
            <person name="Murat C."/>
            <person name="Oguiza J.A."/>
            <person name="Park J."/>
            <person name="Pisabarro A.G."/>
            <person name="Riley R."/>
            <person name="Rosling A."/>
            <person name="Salamov A."/>
            <person name="Schmidt O."/>
            <person name="Schmutz J."/>
            <person name="Skrede I."/>
            <person name="Stenlid J."/>
            <person name="Wiebenga A."/>
            <person name="Xie X."/>
            <person name="Kuees U."/>
            <person name="Hibbett D.S."/>
            <person name="Hoffmeister D."/>
            <person name="Hoegberg N."/>
            <person name="Martin F."/>
            <person name="Grigoriev I.V."/>
            <person name="Watkinson S.C."/>
        </authorList>
    </citation>
    <scope>NUCLEOTIDE SEQUENCE [LARGE SCALE GENOMIC DNA]</scope>
    <source>
        <strain evidence="2">strain S7.3</strain>
    </source>
</reference>
<dbReference type="STRING" id="936435.F8PG48"/>
<sequence>VNYTAYDLCHDQDVINPQTNCDMMVLSPDRKNDSNSFWYAHILGVFHLDAMYL</sequence>
<protein>
    <submittedName>
        <fullName evidence="1">Uncharacterized protein</fullName>
    </submittedName>
</protein>
<dbReference type="HOGENOM" id="CLU_002498_7_1_1"/>
<name>F8PG48_SERL3</name>
<gene>
    <name evidence="1" type="ORF">SERLA73DRAFT_26360</name>
</gene>
<evidence type="ECO:0000313" key="1">
    <source>
        <dbReference type="EMBL" id="EGO04295.1"/>
    </source>
</evidence>
<evidence type="ECO:0000313" key="2">
    <source>
        <dbReference type="Proteomes" id="UP000008063"/>
    </source>
</evidence>
<dbReference type="OrthoDB" id="3267098at2759"/>
<keyword evidence="2" id="KW-1185">Reference proteome</keyword>
<dbReference type="Proteomes" id="UP000008063">
    <property type="component" value="Unassembled WGS sequence"/>
</dbReference>
<proteinExistence type="predicted"/>
<feature type="non-terminal residue" evidence="1">
    <location>
        <position position="53"/>
    </location>
</feature>
<dbReference type="AlphaFoldDB" id="F8PG48"/>
<dbReference type="EMBL" id="GL945474">
    <property type="protein sequence ID" value="EGO04295.1"/>
    <property type="molecule type" value="Genomic_DNA"/>
</dbReference>
<dbReference type="InParanoid" id="F8PG48"/>